<feature type="transmembrane region" description="Helical" evidence="5">
    <location>
        <begin position="93"/>
        <end position="110"/>
    </location>
</feature>
<gene>
    <name evidence="7" type="ORF">HNQ66_000475</name>
</gene>
<proteinExistence type="predicted"/>
<dbReference type="GO" id="GO:0016020">
    <property type="term" value="C:membrane"/>
    <property type="evidence" value="ECO:0007669"/>
    <property type="project" value="UniProtKB-SubCell"/>
</dbReference>
<feature type="transmembrane region" description="Helical" evidence="5">
    <location>
        <begin position="56"/>
        <end position="78"/>
    </location>
</feature>
<evidence type="ECO:0000259" key="6">
    <source>
        <dbReference type="Pfam" id="PF04932"/>
    </source>
</evidence>
<dbReference type="GO" id="GO:0016874">
    <property type="term" value="F:ligase activity"/>
    <property type="evidence" value="ECO:0007669"/>
    <property type="project" value="UniProtKB-KW"/>
</dbReference>
<evidence type="ECO:0000256" key="1">
    <source>
        <dbReference type="ARBA" id="ARBA00004141"/>
    </source>
</evidence>
<evidence type="ECO:0000256" key="2">
    <source>
        <dbReference type="ARBA" id="ARBA00022692"/>
    </source>
</evidence>
<evidence type="ECO:0000313" key="8">
    <source>
        <dbReference type="Proteomes" id="UP000535406"/>
    </source>
</evidence>
<sequence>MTMILKMRTVLDDGFLVGLVFALFLAGRIVPYLILVGVVPIVLFWAKSDYTKSSTVLTRFLLPTMGYFAFCLLLLYAYPGLQPDQEPPNNPNLELYTVAIALLAAGFLRGQQIKNISARFQTIVPLSLLAAFAVLSTYMFLGIDGCRVKVAASWPFIPAIIFATLTFLLLLGWEGRTVPQRYFRLLLISLSIVVTLAYTGSRGIAIGQFAVLAALALLRCVVKYRSGLPKLRELAAAVTAGLVLCVLVGVSTGCSGFNRWPALLEVVNLRTAGHIQLLSKPELEARAGETASEIVAKPAPAVARKSTAVIIKDPSIALRLDMWTVSWEAIRQAPVLGHGALSLRPIIEEKFGFEHNHNQYLAWLVTGGVVFLIIGLCFLSTPVLVSKVLAPVDRALFFCQ</sequence>
<dbReference type="RefSeq" id="WP_184140487.1">
    <property type="nucleotide sequence ID" value="NZ_JACHIK010000002.1"/>
</dbReference>
<name>A0A7W7YRU3_9HYPH</name>
<comment type="subcellular location">
    <subcellularLocation>
        <location evidence="1">Membrane</location>
        <topology evidence="1">Multi-pass membrane protein</topology>
    </subcellularLocation>
</comment>
<feature type="transmembrane region" description="Helical" evidence="5">
    <location>
        <begin position="122"/>
        <end position="141"/>
    </location>
</feature>
<dbReference type="InterPro" id="IPR007016">
    <property type="entry name" value="O-antigen_ligase-rel_domated"/>
</dbReference>
<keyword evidence="8" id="KW-1185">Reference proteome</keyword>
<feature type="domain" description="O-antigen ligase-related" evidence="6">
    <location>
        <begin position="189"/>
        <end position="373"/>
    </location>
</feature>
<organism evidence="7 8">
    <name type="scientific">Shinella fusca</name>
    <dbReference type="NCBI Taxonomy" id="544480"/>
    <lineage>
        <taxon>Bacteria</taxon>
        <taxon>Pseudomonadati</taxon>
        <taxon>Pseudomonadota</taxon>
        <taxon>Alphaproteobacteria</taxon>
        <taxon>Hyphomicrobiales</taxon>
        <taxon>Rhizobiaceae</taxon>
        <taxon>Shinella</taxon>
    </lineage>
</organism>
<keyword evidence="3 5" id="KW-1133">Transmembrane helix</keyword>
<feature type="transmembrane region" description="Helical" evidence="5">
    <location>
        <begin position="182"/>
        <end position="198"/>
    </location>
</feature>
<feature type="transmembrane region" description="Helical" evidence="5">
    <location>
        <begin position="15"/>
        <end position="44"/>
    </location>
</feature>
<feature type="transmembrane region" description="Helical" evidence="5">
    <location>
        <begin position="204"/>
        <end position="222"/>
    </location>
</feature>
<feature type="transmembrane region" description="Helical" evidence="5">
    <location>
        <begin position="360"/>
        <end position="385"/>
    </location>
</feature>
<evidence type="ECO:0000256" key="3">
    <source>
        <dbReference type="ARBA" id="ARBA00022989"/>
    </source>
</evidence>
<protein>
    <submittedName>
        <fullName evidence="7">O-antigen ligase</fullName>
    </submittedName>
</protein>
<dbReference type="AlphaFoldDB" id="A0A7W7YRU3"/>
<comment type="caution">
    <text evidence="7">The sequence shown here is derived from an EMBL/GenBank/DDBJ whole genome shotgun (WGS) entry which is preliminary data.</text>
</comment>
<keyword evidence="7" id="KW-0436">Ligase</keyword>
<feature type="transmembrane region" description="Helical" evidence="5">
    <location>
        <begin position="153"/>
        <end position="173"/>
    </location>
</feature>
<evidence type="ECO:0000313" key="7">
    <source>
        <dbReference type="EMBL" id="MBB5041092.1"/>
    </source>
</evidence>
<keyword evidence="2 5" id="KW-0812">Transmembrane</keyword>
<keyword evidence="4 5" id="KW-0472">Membrane</keyword>
<accession>A0A7W7YRU3</accession>
<dbReference type="EMBL" id="JACHIK010000002">
    <property type="protein sequence ID" value="MBB5041092.1"/>
    <property type="molecule type" value="Genomic_DNA"/>
</dbReference>
<reference evidence="7 8" key="1">
    <citation type="submission" date="2020-08" db="EMBL/GenBank/DDBJ databases">
        <title>Genomic Encyclopedia of Type Strains, Phase IV (KMG-IV): sequencing the most valuable type-strain genomes for metagenomic binning, comparative biology and taxonomic classification.</title>
        <authorList>
            <person name="Goeker M."/>
        </authorList>
    </citation>
    <scope>NUCLEOTIDE SEQUENCE [LARGE SCALE GENOMIC DNA]</scope>
    <source>
        <strain evidence="7 8">DSM 21319</strain>
    </source>
</reference>
<dbReference type="Pfam" id="PF04932">
    <property type="entry name" value="Wzy_C"/>
    <property type="match status" value="1"/>
</dbReference>
<evidence type="ECO:0000256" key="5">
    <source>
        <dbReference type="SAM" id="Phobius"/>
    </source>
</evidence>
<dbReference type="Proteomes" id="UP000535406">
    <property type="component" value="Unassembled WGS sequence"/>
</dbReference>
<evidence type="ECO:0000256" key="4">
    <source>
        <dbReference type="ARBA" id="ARBA00023136"/>
    </source>
</evidence>
<feature type="transmembrane region" description="Helical" evidence="5">
    <location>
        <begin position="234"/>
        <end position="258"/>
    </location>
</feature>